<sequence>MSYKLTSSYQDASSSLFQPILSLKLKSSNPPTPSINPFNSRIKKPLISICPLPNPLFSAVVLNTLYNISIPLSQIPAAAKSPIPSAFQFWGIRFVKGWVLEKDLCGCRAPTAVPEAGVMAVVQEGMVEKINPVVVKVFH</sequence>
<comment type="caution">
    <text evidence="1">The sequence shown here is derived from an EMBL/GenBank/DDBJ whole genome shotgun (WGS) entry which is preliminary data.</text>
</comment>
<dbReference type="AlphaFoldDB" id="A0A4Z1P5Q8"/>
<accession>A0A4Z1P5Q8</accession>
<evidence type="ECO:0000313" key="1">
    <source>
        <dbReference type="EMBL" id="TID15642.1"/>
    </source>
</evidence>
<proteinExistence type="predicted"/>
<name>A0A4Z1P5Q8_9PEZI</name>
<evidence type="ECO:0000313" key="2">
    <source>
        <dbReference type="Proteomes" id="UP000298493"/>
    </source>
</evidence>
<gene>
    <name evidence="1" type="ORF">E6O75_ATG07970</name>
</gene>
<protein>
    <submittedName>
        <fullName evidence="1">Uncharacterized protein</fullName>
    </submittedName>
</protein>
<dbReference type="Proteomes" id="UP000298493">
    <property type="component" value="Unassembled WGS sequence"/>
</dbReference>
<dbReference type="EMBL" id="SNSC02000020">
    <property type="protein sequence ID" value="TID15642.1"/>
    <property type="molecule type" value="Genomic_DNA"/>
</dbReference>
<keyword evidence="2" id="KW-1185">Reference proteome</keyword>
<organism evidence="1 2">
    <name type="scientific">Venturia nashicola</name>
    <dbReference type="NCBI Taxonomy" id="86259"/>
    <lineage>
        <taxon>Eukaryota</taxon>
        <taxon>Fungi</taxon>
        <taxon>Dikarya</taxon>
        <taxon>Ascomycota</taxon>
        <taxon>Pezizomycotina</taxon>
        <taxon>Dothideomycetes</taxon>
        <taxon>Pleosporomycetidae</taxon>
        <taxon>Venturiales</taxon>
        <taxon>Venturiaceae</taxon>
        <taxon>Venturia</taxon>
    </lineage>
</organism>
<reference evidence="1 2" key="1">
    <citation type="submission" date="2019-04" db="EMBL/GenBank/DDBJ databases">
        <title>High contiguity whole genome sequence and gene annotation resource for two Venturia nashicola isolates.</title>
        <authorList>
            <person name="Prokchorchik M."/>
            <person name="Won K."/>
            <person name="Lee Y."/>
            <person name="Choi E.D."/>
            <person name="Segonzac C."/>
            <person name="Sohn K.H."/>
        </authorList>
    </citation>
    <scope>NUCLEOTIDE SEQUENCE [LARGE SCALE GENOMIC DNA]</scope>
    <source>
        <strain evidence="1 2">PRI2</strain>
    </source>
</reference>